<feature type="transmembrane region" description="Helical" evidence="2">
    <location>
        <begin position="195"/>
        <end position="213"/>
    </location>
</feature>
<feature type="transmembrane region" description="Helical" evidence="2">
    <location>
        <begin position="47"/>
        <end position="67"/>
    </location>
</feature>
<organism evidence="3 4">
    <name type="scientific">Actinocorallia aurantiaca</name>
    <dbReference type="NCBI Taxonomy" id="46204"/>
    <lineage>
        <taxon>Bacteria</taxon>
        <taxon>Bacillati</taxon>
        <taxon>Actinomycetota</taxon>
        <taxon>Actinomycetes</taxon>
        <taxon>Streptosporangiales</taxon>
        <taxon>Thermomonosporaceae</taxon>
        <taxon>Actinocorallia</taxon>
    </lineage>
</organism>
<name>A0ABN3UBI5_9ACTN</name>
<protein>
    <submittedName>
        <fullName evidence="3">Uncharacterized protein</fullName>
    </submittedName>
</protein>
<gene>
    <name evidence="3" type="ORF">GCM10010439_40430</name>
</gene>
<feature type="transmembrane region" description="Helical" evidence="2">
    <location>
        <begin position="131"/>
        <end position="151"/>
    </location>
</feature>
<dbReference type="PANTHER" id="PTHR40761:SF1">
    <property type="entry name" value="CONSERVED INTEGRAL MEMBRANE ALANINE VALINE AND LEUCINE RICH PROTEIN-RELATED"/>
    <property type="match status" value="1"/>
</dbReference>
<keyword evidence="2" id="KW-1133">Transmembrane helix</keyword>
<dbReference type="Proteomes" id="UP001501842">
    <property type="component" value="Unassembled WGS sequence"/>
</dbReference>
<feature type="transmembrane region" description="Helical" evidence="2">
    <location>
        <begin position="101"/>
        <end position="119"/>
    </location>
</feature>
<evidence type="ECO:0000313" key="4">
    <source>
        <dbReference type="Proteomes" id="UP001501842"/>
    </source>
</evidence>
<dbReference type="PANTHER" id="PTHR40761">
    <property type="entry name" value="CONSERVED INTEGRAL MEMBRANE ALANINE VALINE AND LEUCINE RICH PROTEIN-RELATED"/>
    <property type="match status" value="1"/>
</dbReference>
<feature type="region of interest" description="Disordered" evidence="1">
    <location>
        <begin position="281"/>
        <end position="321"/>
    </location>
</feature>
<comment type="caution">
    <text evidence="3">The sequence shown here is derived from an EMBL/GenBank/DDBJ whole genome shotgun (WGS) entry which is preliminary data.</text>
</comment>
<keyword evidence="4" id="KW-1185">Reference proteome</keyword>
<accession>A0ABN3UBI5</accession>
<dbReference type="RefSeq" id="WP_344452099.1">
    <property type="nucleotide sequence ID" value="NZ_BAAATZ010000015.1"/>
</dbReference>
<sequence length="321" mass="33151">MSVPIALAFLSGCLYYLGFVFFKNAADVLPPLRGTRPGHFAATVARNGRWLAGVALMGGGVVVQVVAAPRLELPVLVTSLLAGLAALVAFSLAVRRERVGGAEAAWLTAMAAGGLLVSWSDPATPTEVSGAALALLALPSLALPVLLFTLGDTRPDGRHARPLTGIAYGIGAGVLVGFAELAFNLQAREGFGADAFTGPFIPLFVVGVTIGLAQLQMALQRCRLLTVVFVATIVAKAYLVTGFGLLGLPRPGSAFAAPVLLAAGLVLIAVALLLIPRHEPTTRPAPAPDPHPHGAAAPQPHDVRPTYPPAPRHPNAPPYLR</sequence>
<dbReference type="EMBL" id="BAAATZ010000015">
    <property type="protein sequence ID" value="GAA2729578.1"/>
    <property type="molecule type" value="Genomic_DNA"/>
</dbReference>
<proteinExistence type="predicted"/>
<feature type="transmembrane region" description="Helical" evidence="2">
    <location>
        <begin position="6"/>
        <end position="26"/>
    </location>
</feature>
<keyword evidence="2" id="KW-0472">Membrane</keyword>
<feature type="transmembrane region" description="Helical" evidence="2">
    <location>
        <begin position="254"/>
        <end position="275"/>
    </location>
</feature>
<feature type="transmembrane region" description="Helical" evidence="2">
    <location>
        <begin position="163"/>
        <end position="183"/>
    </location>
</feature>
<evidence type="ECO:0000256" key="2">
    <source>
        <dbReference type="SAM" id="Phobius"/>
    </source>
</evidence>
<reference evidence="3 4" key="1">
    <citation type="journal article" date="2019" name="Int. J. Syst. Evol. Microbiol.">
        <title>The Global Catalogue of Microorganisms (GCM) 10K type strain sequencing project: providing services to taxonomists for standard genome sequencing and annotation.</title>
        <authorList>
            <consortium name="The Broad Institute Genomics Platform"/>
            <consortium name="The Broad Institute Genome Sequencing Center for Infectious Disease"/>
            <person name="Wu L."/>
            <person name="Ma J."/>
        </authorList>
    </citation>
    <scope>NUCLEOTIDE SEQUENCE [LARGE SCALE GENOMIC DNA]</scope>
    <source>
        <strain evidence="3 4">JCM 8201</strain>
    </source>
</reference>
<keyword evidence="2" id="KW-0812">Transmembrane</keyword>
<feature type="compositionally biased region" description="Pro residues" evidence="1">
    <location>
        <begin position="306"/>
        <end position="321"/>
    </location>
</feature>
<feature type="transmembrane region" description="Helical" evidence="2">
    <location>
        <begin position="225"/>
        <end position="248"/>
    </location>
</feature>
<evidence type="ECO:0000313" key="3">
    <source>
        <dbReference type="EMBL" id="GAA2729578.1"/>
    </source>
</evidence>
<evidence type="ECO:0000256" key="1">
    <source>
        <dbReference type="SAM" id="MobiDB-lite"/>
    </source>
</evidence>
<feature type="transmembrane region" description="Helical" evidence="2">
    <location>
        <begin position="73"/>
        <end position="94"/>
    </location>
</feature>